<keyword evidence="4" id="KW-1185">Reference proteome</keyword>
<reference evidence="3 4" key="1">
    <citation type="submission" date="2016-06" db="EMBL/GenBank/DDBJ databases">
        <authorList>
            <person name="Kjaerup R.B."/>
            <person name="Dalgaard T.S."/>
            <person name="Juul-Madsen H.R."/>
        </authorList>
    </citation>
    <scope>NUCLEOTIDE SEQUENCE [LARGE SCALE GENOMIC DNA]</scope>
</reference>
<dbReference type="AlphaFoldDB" id="A0A1X7RJB9"/>
<feature type="region of interest" description="Disordered" evidence="1">
    <location>
        <begin position="61"/>
        <end position="82"/>
    </location>
</feature>
<evidence type="ECO:0000313" key="3">
    <source>
        <dbReference type="EMBL" id="SMQ47310.1"/>
    </source>
</evidence>
<accession>A0A1X7RJB9</accession>
<sequence length="82" mass="8177">MKTTQIFLMIAAAAGMAAALPKPIDAVVARAADAFNAIAALAHSNDNVVARAADANAADGDAVESFPSSQVEEADGADGIFC</sequence>
<keyword evidence="2" id="KW-0732">Signal</keyword>
<evidence type="ECO:0000313" key="4">
    <source>
        <dbReference type="Proteomes" id="UP000215127"/>
    </source>
</evidence>
<organism evidence="3 4">
    <name type="scientific">Zymoseptoria tritici (strain ST99CH_3D7)</name>
    <dbReference type="NCBI Taxonomy" id="1276538"/>
    <lineage>
        <taxon>Eukaryota</taxon>
        <taxon>Fungi</taxon>
        <taxon>Dikarya</taxon>
        <taxon>Ascomycota</taxon>
        <taxon>Pezizomycotina</taxon>
        <taxon>Dothideomycetes</taxon>
        <taxon>Dothideomycetidae</taxon>
        <taxon>Mycosphaerellales</taxon>
        <taxon>Mycosphaerellaceae</taxon>
        <taxon>Zymoseptoria</taxon>
    </lineage>
</organism>
<name>A0A1X7RJB9_ZYMT9</name>
<proteinExistence type="predicted"/>
<dbReference type="EMBL" id="LT853693">
    <property type="protein sequence ID" value="SMQ47310.1"/>
    <property type="molecule type" value="Genomic_DNA"/>
</dbReference>
<protein>
    <recommendedName>
        <fullName evidence="5">Fungal calcium binding protein domain-containing protein</fullName>
    </recommendedName>
</protein>
<evidence type="ECO:0008006" key="5">
    <source>
        <dbReference type="Google" id="ProtNLM"/>
    </source>
</evidence>
<dbReference type="Proteomes" id="UP000215127">
    <property type="component" value="Chromosome 2"/>
</dbReference>
<evidence type="ECO:0000256" key="2">
    <source>
        <dbReference type="SAM" id="SignalP"/>
    </source>
</evidence>
<feature type="signal peptide" evidence="2">
    <location>
        <begin position="1"/>
        <end position="19"/>
    </location>
</feature>
<feature type="chain" id="PRO_5010885603" description="Fungal calcium binding protein domain-containing protein" evidence="2">
    <location>
        <begin position="20"/>
        <end position="82"/>
    </location>
</feature>
<gene>
    <name evidence="3" type="ORF">ZT3D7_G2457</name>
</gene>
<evidence type="ECO:0000256" key="1">
    <source>
        <dbReference type="SAM" id="MobiDB-lite"/>
    </source>
</evidence>